<organism evidence="9 10">
    <name type="scientific">Aliishimia ponticola</name>
    <dbReference type="NCBI Taxonomy" id="2499833"/>
    <lineage>
        <taxon>Bacteria</taxon>
        <taxon>Pseudomonadati</taxon>
        <taxon>Pseudomonadota</taxon>
        <taxon>Alphaproteobacteria</taxon>
        <taxon>Rhodobacterales</taxon>
        <taxon>Paracoccaceae</taxon>
        <taxon>Aliishimia</taxon>
    </lineage>
</organism>
<feature type="transmembrane region" description="Helical" evidence="7">
    <location>
        <begin position="235"/>
        <end position="261"/>
    </location>
</feature>
<keyword evidence="3" id="KW-1003">Cell membrane</keyword>
<dbReference type="PANTHER" id="PTHR43163">
    <property type="entry name" value="DIPEPTIDE TRANSPORT SYSTEM PERMEASE PROTEIN DPPB-RELATED"/>
    <property type="match status" value="1"/>
</dbReference>
<evidence type="ECO:0000256" key="1">
    <source>
        <dbReference type="ARBA" id="ARBA00004651"/>
    </source>
</evidence>
<feature type="transmembrane region" description="Helical" evidence="7">
    <location>
        <begin position="134"/>
        <end position="157"/>
    </location>
</feature>
<feature type="transmembrane region" description="Helical" evidence="7">
    <location>
        <begin position="9"/>
        <end position="27"/>
    </location>
</feature>
<dbReference type="Proteomes" id="UP000306602">
    <property type="component" value="Unassembled WGS sequence"/>
</dbReference>
<dbReference type="Gene3D" id="1.10.3720.10">
    <property type="entry name" value="MetI-like"/>
    <property type="match status" value="1"/>
</dbReference>
<evidence type="ECO:0000256" key="7">
    <source>
        <dbReference type="RuleBase" id="RU363032"/>
    </source>
</evidence>
<dbReference type="RefSeq" id="WP_136462023.1">
    <property type="nucleotide sequence ID" value="NZ_SRKY01000001.1"/>
</dbReference>
<evidence type="ECO:0000259" key="8">
    <source>
        <dbReference type="PROSITE" id="PS50928"/>
    </source>
</evidence>
<feature type="transmembrane region" description="Helical" evidence="7">
    <location>
        <begin position="177"/>
        <end position="197"/>
    </location>
</feature>
<feature type="domain" description="ABC transmembrane type-1" evidence="8">
    <location>
        <begin position="95"/>
        <end position="300"/>
    </location>
</feature>
<keyword evidence="5 7" id="KW-1133">Transmembrane helix</keyword>
<dbReference type="PROSITE" id="PS50928">
    <property type="entry name" value="ABC_TM1"/>
    <property type="match status" value="1"/>
</dbReference>
<reference evidence="9 10" key="1">
    <citation type="submission" date="2019-04" db="EMBL/GenBank/DDBJ databases">
        <title>Shimia ponticola sp. nov., isolated from seawater.</title>
        <authorList>
            <person name="Kim Y.-O."/>
            <person name="Yoon J.-H."/>
        </authorList>
    </citation>
    <scope>NUCLEOTIDE SEQUENCE [LARGE SCALE GENOMIC DNA]</scope>
    <source>
        <strain evidence="9 10">MYP11</strain>
    </source>
</reference>
<dbReference type="InterPro" id="IPR035906">
    <property type="entry name" value="MetI-like_sf"/>
</dbReference>
<accession>A0A4S4NJN1</accession>
<feature type="transmembrane region" description="Helical" evidence="7">
    <location>
        <begin position="99"/>
        <end position="122"/>
    </location>
</feature>
<feature type="transmembrane region" description="Helical" evidence="7">
    <location>
        <begin position="281"/>
        <end position="307"/>
    </location>
</feature>
<dbReference type="GO" id="GO:0055085">
    <property type="term" value="P:transmembrane transport"/>
    <property type="evidence" value="ECO:0007669"/>
    <property type="project" value="InterPro"/>
</dbReference>
<comment type="subcellular location">
    <subcellularLocation>
        <location evidence="1 7">Cell membrane</location>
        <topology evidence="1 7">Multi-pass membrane protein</topology>
    </subcellularLocation>
</comment>
<protein>
    <submittedName>
        <fullName evidence="9">ABC transporter permease</fullName>
    </submittedName>
</protein>
<evidence type="ECO:0000313" key="9">
    <source>
        <dbReference type="EMBL" id="THH39105.1"/>
    </source>
</evidence>
<dbReference type="OrthoDB" id="9807402at2"/>
<evidence type="ECO:0000256" key="5">
    <source>
        <dbReference type="ARBA" id="ARBA00022989"/>
    </source>
</evidence>
<keyword evidence="2 7" id="KW-0813">Transport</keyword>
<dbReference type="Pfam" id="PF19300">
    <property type="entry name" value="BPD_transp_1_N"/>
    <property type="match status" value="1"/>
</dbReference>
<dbReference type="InterPro" id="IPR045621">
    <property type="entry name" value="BPD_transp_1_N"/>
</dbReference>
<dbReference type="CDD" id="cd06261">
    <property type="entry name" value="TM_PBP2"/>
    <property type="match status" value="1"/>
</dbReference>
<evidence type="ECO:0000256" key="3">
    <source>
        <dbReference type="ARBA" id="ARBA00022475"/>
    </source>
</evidence>
<comment type="similarity">
    <text evidence="7">Belongs to the binding-protein-dependent transport system permease family.</text>
</comment>
<keyword evidence="10" id="KW-1185">Reference proteome</keyword>
<proteinExistence type="inferred from homology"/>
<dbReference type="InterPro" id="IPR000515">
    <property type="entry name" value="MetI-like"/>
</dbReference>
<dbReference type="GO" id="GO:0005886">
    <property type="term" value="C:plasma membrane"/>
    <property type="evidence" value="ECO:0007669"/>
    <property type="project" value="UniProtKB-SubCell"/>
</dbReference>
<dbReference type="EMBL" id="SRKY01000001">
    <property type="protein sequence ID" value="THH39105.1"/>
    <property type="molecule type" value="Genomic_DNA"/>
</dbReference>
<dbReference type="Pfam" id="PF00528">
    <property type="entry name" value="BPD_transp_1"/>
    <property type="match status" value="1"/>
</dbReference>
<evidence type="ECO:0000256" key="2">
    <source>
        <dbReference type="ARBA" id="ARBA00022448"/>
    </source>
</evidence>
<name>A0A4S4NJN1_9RHOB</name>
<evidence type="ECO:0000256" key="4">
    <source>
        <dbReference type="ARBA" id="ARBA00022692"/>
    </source>
</evidence>
<sequence>MVSYLLRRILATIPVMLFVAVFIFLLLRLTPGDPATIIAGDFANETQVAEIREKLGLDEPMVTQFFVWIGNMVQGDFGESFFYKKQVSDLIASRIEPTLSLSLLTIVLTVTIAVPMGTLAAYKQGSWLDRGIMGFSVLGFSLPVFVIGYALIYLFSIKLGWLPVQGYQRISDGVGGWLLRLLLPSLALAVIFVAFIARMTRTSVLEVLGEDYIRTARAKGQTETRVLLRHALRNAAVPIVTVIGLAFAILIGGVVVTESVFTLPGLGLLTVEAVLARDFPTIQAVILLFSFIYVLINLMIDVSYTLLDPRIRY</sequence>
<keyword evidence="4 7" id="KW-0812">Transmembrane</keyword>
<dbReference type="PANTHER" id="PTHR43163:SF3">
    <property type="entry name" value="PEPTIDE ABC TRANSPORTER PERMEASE PROTEIN"/>
    <property type="match status" value="1"/>
</dbReference>
<evidence type="ECO:0000313" key="10">
    <source>
        <dbReference type="Proteomes" id="UP000306602"/>
    </source>
</evidence>
<keyword evidence="6 7" id="KW-0472">Membrane</keyword>
<dbReference type="SUPFAM" id="SSF161098">
    <property type="entry name" value="MetI-like"/>
    <property type="match status" value="1"/>
</dbReference>
<comment type="caution">
    <text evidence="9">The sequence shown here is derived from an EMBL/GenBank/DDBJ whole genome shotgun (WGS) entry which is preliminary data.</text>
</comment>
<gene>
    <name evidence="9" type="ORF">E4Z66_05990</name>
</gene>
<evidence type="ECO:0000256" key="6">
    <source>
        <dbReference type="ARBA" id="ARBA00023136"/>
    </source>
</evidence>
<dbReference type="AlphaFoldDB" id="A0A4S4NJN1"/>